<feature type="non-terminal residue" evidence="2">
    <location>
        <position position="1"/>
    </location>
</feature>
<gene>
    <name evidence="2" type="ORF">Tci_608329</name>
</gene>
<sequence>LANGSGICKLANDGIGLAFEVMEFADEGVFGLDEDEELGNCVFEFGILEVLKWNVGDIRIVEIVGIVRIVGIVEIVGIVGFVGIVENFVFVIAIK</sequence>
<dbReference type="AlphaFoldDB" id="A0A699JIB5"/>
<accession>A0A699JIB5</accession>
<keyword evidence="1" id="KW-0472">Membrane</keyword>
<reference evidence="2" key="1">
    <citation type="journal article" date="2019" name="Sci. Rep.">
        <title>Draft genome of Tanacetum cinerariifolium, the natural source of mosquito coil.</title>
        <authorList>
            <person name="Yamashiro T."/>
            <person name="Shiraishi A."/>
            <person name="Satake H."/>
            <person name="Nakayama K."/>
        </authorList>
    </citation>
    <scope>NUCLEOTIDE SEQUENCE</scope>
</reference>
<proteinExistence type="predicted"/>
<comment type="caution">
    <text evidence="2">The sequence shown here is derived from an EMBL/GenBank/DDBJ whole genome shotgun (WGS) entry which is preliminary data.</text>
</comment>
<name>A0A699JIB5_TANCI</name>
<keyword evidence="1" id="KW-1133">Transmembrane helix</keyword>
<keyword evidence="1" id="KW-0812">Transmembrane</keyword>
<organism evidence="2">
    <name type="scientific">Tanacetum cinerariifolium</name>
    <name type="common">Dalmatian daisy</name>
    <name type="synonym">Chrysanthemum cinerariifolium</name>
    <dbReference type="NCBI Taxonomy" id="118510"/>
    <lineage>
        <taxon>Eukaryota</taxon>
        <taxon>Viridiplantae</taxon>
        <taxon>Streptophyta</taxon>
        <taxon>Embryophyta</taxon>
        <taxon>Tracheophyta</taxon>
        <taxon>Spermatophyta</taxon>
        <taxon>Magnoliopsida</taxon>
        <taxon>eudicotyledons</taxon>
        <taxon>Gunneridae</taxon>
        <taxon>Pentapetalae</taxon>
        <taxon>asterids</taxon>
        <taxon>campanulids</taxon>
        <taxon>Asterales</taxon>
        <taxon>Asteraceae</taxon>
        <taxon>Asteroideae</taxon>
        <taxon>Anthemideae</taxon>
        <taxon>Anthemidinae</taxon>
        <taxon>Tanacetum</taxon>
    </lineage>
</organism>
<dbReference type="EMBL" id="BKCJ010411303">
    <property type="protein sequence ID" value="GFA36357.1"/>
    <property type="molecule type" value="Genomic_DNA"/>
</dbReference>
<evidence type="ECO:0000313" key="2">
    <source>
        <dbReference type="EMBL" id="GFA36357.1"/>
    </source>
</evidence>
<protein>
    <submittedName>
        <fullName evidence="2">Uncharacterized protein</fullName>
    </submittedName>
</protein>
<feature type="transmembrane region" description="Helical" evidence="1">
    <location>
        <begin position="69"/>
        <end position="94"/>
    </location>
</feature>
<evidence type="ECO:0000256" key="1">
    <source>
        <dbReference type="SAM" id="Phobius"/>
    </source>
</evidence>